<dbReference type="OrthoDB" id="4179823at2"/>
<dbReference type="KEGG" id="mass:CR152_21255"/>
<protein>
    <submittedName>
        <fullName evidence="1">Uncharacterized protein</fullName>
    </submittedName>
</protein>
<sequence>MAWDINIVDIGELQAPDRVQVFDFSVALEKAFSYPDDFFVIEWNGIGLKMPFSYCLSDVLEDVLDIIEELMKAEAGEYYTGFSPNEVFDCDWRLDWKGDRLEISAEWRQGLLPIDELVEHCSKCIVSKEHFLMSWRTLFEYCVKKLSEINFDYESNEQSLQISRMISNIN</sequence>
<name>A0A2D2DP50_9BURK</name>
<reference evidence="1" key="1">
    <citation type="submission" date="2017-10" db="EMBL/GenBank/DDBJ databases">
        <title>Massilia psychrophilum sp. nov., a novel purple-pigmented bacterium isolated from Tianshan glacier, Xinjiang Municipality, China.</title>
        <authorList>
            <person name="Wang H."/>
        </authorList>
    </citation>
    <scope>NUCLEOTIDE SEQUENCE [LARGE SCALE GENOMIC DNA]</scope>
    <source>
        <strain evidence="1">B2</strain>
    </source>
</reference>
<dbReference type="Proteomes" id="UP000229897">
    <property type="component" value="Chromosome"/>
</dbReference>
<dbReference type="RefSeq" id="WP_099878212.1">
    <property type="nucleotide sequence ID" value="NZ_CP024608.1"/>
</dbReference>
<dbReference type="AlphaFoldDB" id="A0A2D2DP50"/>
<evidence type="ECO:0000313" key="2">
    <source>
        <dbReference type="Proteomes" id="UP000229897"/>
    </source>
</evidence>
<accession>A0A2D2DP50</accession>
<dbReference type="EMBL" id="CP024608">
    <property type="protein sequence ID" value="ATQ76758.1"/>
    <property type="molecule type" value="Genomic_DNA"/>
</dbReference>
<keyword evidence="2" id="KW-1185">Reference proteome</keyword>
<evidence type="ECO:0000313" key="1">
    <source>
        <dbReference type="EMBL" id="ATQ76758.1"/>
    </source>
</evidence>
<gene>
    <name evidence="1" type="ORF">CR152_21255</name>
</gene>
<proteinExistence type="predicted"/>
<organism evidence="1 2">
    <name type="scientific">Massilia violaceinigra</name>
    <dbReference type="NCBI Taxonomy" id="2045208"/>
    <lineage>
        <taxon>Bacteria</taxon>
        <taxon>Pseudomonadati</taxon>
        <taxon>Pseudomonadota</taxon>
        <taxon>Betaproteobacteria</taxon>
        <taxon>Burkholderiales</taxon>
        <taxon>Oxalobacteraceae</taxon>
        <taxon>Telluria group</taxon>
        <taxon>Massilia</taxon>
    </lineage>
</organism>